<dbReference type="SUPFAM" id="SSF52540">
    <property type="entry name" value="P-loop containing nucleoside triphosphate hydrolases"/>
    <property type="match status" value="1"/>
</dbReference>
<protein>
    <recommendedName>
        <fullName evidence="5">UDP-N-acetylglucosamine kinase</fullName>
        <ecNumber evidence="2">2.7.1.176</ecNumber>
    </recommendedName>
    <alternativeName>
        <fullName evidence="5">UDP-N-acetylglucosamine kinase</fullName>
    </alternativeName>
</protein>
<comment type="catalytic activity">
    <reaction evidence="6">
        <text>UDP-N-acetyl-alpha-D-glucosamine + ATP = UDP-N-acetyl-alpha-D-glucosamine 3'-phosphate + ADP + H(+)</text>
        <dbReference type="Rhea" id="RHEA:32671"/>
        <dbReference type="ChEBI" id="CHEBI:15378"/>
        <dbReference type="ChEBI" id="CHEBI:30616"/>
        <dbReference type="ChEBI" id="CHEBI:57705"/>
        <dbReference type="ChEBI" id="CHEBI:64353"/>
        <dbReference type="ChEBI" id="CHEBI:456216"/>
        <dbReference type="EC" id="2.7.1.176"/>
    </reaction>
</comment>
<dbReference type="Proteomes" id="UP000237340">
    <property type="component" value="Unassembled WGS sequence"/>
</dbReference>
<evidence type="ECO:0000256" key="5">
    <source>
        <dbReference type="ARBA" id="ARBA00032897"/>
    </source>
</evidence>
<feature type="domain" description="Zeta toxin" evidence="7">
    <location>
        <begin position="18"/>
        <end position="97"/>
    </location>
</feature>
<keyword evidence="8" id="KW-0418">Kinase</keyword>
<keyword evidence="9" id="KW-1185">Reference proteome</keyword>
<dbReference type="GO" id="GO:0016301">
    <property type="term" value="F:kinase activity"/>
    <property type="evidence" value="ECO:0007669"/>
    <property type="project" value="UniProtKB-KW"/>
</dbReference>
<accession>A0A2S3ZDY3</accession>
<evidence type="ECO:0000256" key="1">
    <source>
        <dbReference type="ARBA" id="ARBA00009104"/>
    </source>
</evidence>
<keyword evidence="3" id="KW-0547">Nucleotide-binding</keyword>
<comment type="similarity">
    <text evidence="1">Belongs to the zeta toxin family.</text>
</comment>
<proteinExistence type="inferred from homology"/>
<dbReference type="AlphaFoldDB" id="A0A2S3ZDY3"/>
<organism evidence="8 9">
    <name type="scientific">Cryobacterium zongtaii</name>
    <dbReference type="NCBI Taxonomy" id="1259217"/>
    <lineage>
        <taxon>Bacteria</taxon>
        <taxon>Bacillati</taxon>
        <taxon>Actinomycetota</taxon>
        <taxon>Actinomycetes</taxon>
        <taxon>Micrococcales</taxon>
        <taxon>Microbacteriaceae</taxon>
        <taxon>Cryobacterium</taxon>
    </lineage>
</organism>
<dbReference type="EC" id="2.7.1.176" evidence="2"/>
<evidence type="ECO:0000313" key="8">
    <source>
        <dbReference type="EMBL" id="POH64758.1"/>
    </source>
</evidence>
<dbReference type="Gene3D" id="3.40.50.300">
    <property type="entry name" value="P-loop containing nucleotide triphosphate hydrolases"/>
    <property type="match status" value="1"/>
</dbReference>
<evidence type="ECO:0000256" key="6">
    <source>
        <dbReference type="ARBA" id="ARBA00048178"/>
    </source>
</evidence>
<dbReference type="GO" id="GO:0005524">
    <property type="term" value="F:ATP binding"/>
    <property type="evidence" value="ECO:0007669"/>
    <property type="project" value="UniProtKB-KW"/>
</dbReference>
<sequence>MSRLELRCWADIVGFVTPSVLNPVLVVVRGNSGSGKSTVARRVQERFASGECALIEQDNFRRTILREGDFAGALNIKLIEQAASTCLEHGLVVIVEGIFHTARYEPMLERLSHATTASTLFYAYDLTFAETMSRHVTRPKSETFGYDQMVEWYQGWQPLTFVPEVRIDSSWSESATVNRIASDIATARVSSSL</sequence>
<comment type="caution">
    <text evidence="8">The sequence shown here is derived from an EMBL/GenBank/DDBJ whole genome shotgun (WGS) entry which is preliminary data.</text>
</comment>
<dbReference type="InterPro" id="IPR010488">
    <property type="entry name" value="Zeta_toxin_domain"/>
</dbReference>
<reference evidence="8 9" key="1">
    <citation type="submission" date="2018-01" db="EMBL/GenBank/DDBJ databases">
        <title>Cryobacterium sp. nov., from glaciers in China.</title>
        <authorList>
            <person name="Liu Q."/>
            <person name="Xin Y.-H."/>
        </authorList>
    </citation>
    <scope>NUCLEOTIDE SEQUENCE [LARGE SCALE GENOMIC DNA]</scope>
    <source>
        <strain evidence="8 9">TMN-42</strain>
    </source>
</reference>
<dbReference type="EMBL" id="PPXD01000018">
    <property type="protein sequence ID" value="POH64758.1"/>
    <property type="molecule type" value="Genomic_DNA"/>
</dbReference>
<evidence type="ECO:0000256" key="2">
    <source>
        <dbReference type="ARBA" id="ARBA00011963"/>
    </source>
</evidence>
<keyword evidence="8" id="KW-0808">Transferase</keyword>
<evidence type="ECO:0000313" key="9">
    <source>
        <dbReference type="Proteomes" id="UP000237340"/>
    </source>
</evidence>
<dbReference type="InterPro" id="IPR027417">
    <property type="entry name" value="P-loop_NTPase"/>
</dbReference>
<evidence type="ECO:0000259" key="7">
    <source>
        <dbReference type="Pfam" id="PF06414"/>
    </source>
</evidence>
<gene>
    <name evidence="8" type="ORF">C3B61_11365</name>
</gene>
<evidence type="ECO:0000256" key="4">
    <source>
        <dbReference type="ARBA" id="ARBA00022840"/>
    </source>
</evidence>
<dbReference type="Pfam" id="PF06414">
    <property type="entry name" value="Zeta_toxin"/>
    <property type="match status" value="1"/>
</dbReference>
<keyword evidence="4" id="KW-0067">ATP-binding</keyword>
<name>A0A2S3ZDY3_9MICO</name>
<evidence type="ECO:0000256" key="3">
    <source>
        <dbReference type="ARBA" id="ARBA00022741"/>
    </source>
</evidence>